<sequence>MKISSSKSEAMVLDWKKVPCPLQVEESPASSGGVQVSQGLVHSDEGWNGEKLSHTGGTRSRAAAPPHGEGPAEVARASVPMPPGQSLPGEVFRACPTGRRPRGRPRTRWRDYVSGLSWERLGILPEELEEVCVDREELEEVCVDREELEEVCVDREELEEVCVDREELEEVCVDREELEEVCVDREELEEVCVDRKSWRGVCGQRSLGVLAQIAAPATRPRIKRKKMKWMDGNAHLMRKV</sequence>
<evidence type="ECO:0000256" key="2">
    <source>
        <dbReference type="ARBA" id="ARBA00023242"/>
    </source>
</evidence>
<comment type="caution">
    <text evidence="4">The sequence shown here is derived from an EMBL/GenBank/DDBJ whole genome shotgun (WGS) entry which is preliminary data.</text>
</comment>
<keyword evidence="5" id="KW-1185">Reference proteome</keyword>
<dbReference type="EMBL" id="JBBPFD010000019">
    <property type="protein sequence ID" value="KAK7885922.1"/>
    <property type="molecule type" value="Genomic_DNA"/>
</dbReference>
<evidence type="ECO:0000313" key="5">
    <source>
        <dbReference type="Proteomes" id="UP001460270"/>
    </source>
</evidence>
<organism evidence="4 5">
    <name type="scientific">Mugilogobius chulae</name>
    <name type="common">yellowstripe goby</name>
    <dbReference type="NCBI Taxonomy" id="88201"/>
    <lineage>
        <taxon>Eukaryota</taxon>
        <taxon>Metazoa</taxon>
        <taxon>Chordata</taxon>
        <taxon>Craniata</taxon>
        <taxon>Vertebrata</taxon>
        <taxon>Euteleostomi</taxon>
        <taxon>Actinopterygii</taxon>
        <taxon>Neopterygii</taxon>
        <taxon>Teleostei</taxon>
        <taxon>Neoteleostei</taxon>
        <taxon>Acanthomorphata</taxon>
        <taxon>Gobiaria</taxon>
        <taxon>Gobiiformes</taxon>
        <taxon>Gobioidei</taxon>
        <taxon>Gobiidae</taxon>
        <taxon>Gobionellinae</taxon>
        <taxon>Mugilogobius</taxon>
    </lineage>
</organism>
<dbReference type="AlphaFoldDB" id="A0AAW0N1N7"/>
<dbReference type="Proteomes" id="UP001460270">
    <property type="component" value="Unassembled WGS sequence"/>
</dbReference>
<evidence type="ECO:0000256" key="3">
    <source>
        <dbReference type="SAM" id="MobiDB-lite"/>
    </source>
</evidence>
<dbReference type="GO" id="GO:0005634">
    <property type="term" value="C:nucleus"/>
    <property type="evidence" value="ECO:0007669"/>
    <property type="project" value="UniProtKB-SubCell"/>
</dbReference>
<dbReference type="GO" id="GO:0006355">
    <property type="term" value="P:regulation of DNA-templated transcription"/>
    <property type="evidence" value="ECO:0007669"/>
    <property type="project" value="InterPro"/>
</dbReference>
<reference evidence="5" key="1">
    <citation type="submission" date="2024-04" db="EMBL/GenBank/DDBJ databases">
        <title>Salinicola lusitanus LLJ914,a marine bacterium isolated from the Okinawa Trough.</title>
        <authorList>
            <person name="Li J."/>
        </authorList>
    </citation>
    <scope>NUCLEOTIDE SEQUENCE [LARGE SCALE GENOMIC DNA]</scope>
</reference>
<feature type="compositionally biased region" description="Low complexity" evidence="3">
    <location>
        <begin position="62"/>
        <end position="75"/>
    </location>
</feature>
<feature type="region of interest" description="Disordered" evidence="3">
    <location>
        <begin position="23"/>
        <end position="103"/>
    </location>
</feature>
<gene>
    <name evidence="4" type="ORF">WMY93_025543</name>
</gene>
<evidence type="ECO:0000256" key="1">
    <source>
        <dbReference type="ARBA" id="ARBA00004123"/>
    </source>
</evidence>
<dbReference type="PROSITE" id="PS00354">
    <property type="entry name" value="HMGI_Y"/>
    <property type="match status" value="1"/>
</dbReference>
<dbReference type="InterPro" id="IPR000637">
    <property type="entry name" value="HMGI/Y_DNA-bd_CS"/>
</dbReference>
<feature type="compositionally biased region" description="Polar residues" evidence="3">
    <location>
        <begin position="28"/>
        <end position="40"/>
    </location>
</feature>
<evidence type="ECO:0000313" key="4">
    <source>
        <dbReference type="EMBL" id="KAK7885922.1"/>
    </source>
</evidence>
<proteinExistence type="predicted"/>
<protein>
    <submittedName>
        <fullName evidence="4">Uncharacterized protein</fullName>
    </submittedName>
</protein>
<accession>A0AAW0N1N7</accession>
<keyword evidence="2" id="KW-0539">Nucleus</keyword>
<name>A0AAW0N1N7_9GOBI</name>
<comment type="subcellular location">
    <subcellularLocation>
        <location evidence="1">Nucleus</location>
    </subcellularLocation>
</comment>